<evidence type="ECO:0000313" key="4">
    <source>
        <dbReference type="Proteomes" id="UP000419743"/>
    </source>
</evidence>
<keyword evidence="4" id="KW-1185">Reference proteome</keyword>
<reference evidence="3 4" key="1">
    <citation type="submission" date="2019-11" db="EMBL/GenBank/DDBJ databases">
        <authorList>
            <person name="Criscuolo A."/>
        </authorList>
    </citation>
    <scope>NUCLEOTIDE SEQUENCE [LARGE SCALE GENOMIC DNA]</scope>
    <source>
        <strain evidence="3">CIP111667</strain>
    </source>
</reference>
<dbReference type="EMBL" id="CACRYJ010000011">
    <property type="protein sequence ID" value="VZO35484.1"/>
    <property type="molecule type" value="Genomic_DNA"/>
</dbReference>
<keyword evidence="2" id="KW-0812">Transmembrane</keyword>
<dbReference type="Proteomes" id="UP000419743">
    <property type="component" value="Unassembled WGS sequence"/>
</dbReference>
<feature type="compositionally biased region" description="Gly residues" evidence="1">
    <location>
        <begin position="69"/>
        <end position="85"/>
    </location>
</feature>
<evidence type="ECO:0000313" key="3">
    <source>
        <dbReference type="EMBL" id="VZO35484.1"/>
    </source>
</evidence>
<evidence type="ECO:0000256" key="2">
    <source>
        <dbReference type="SAM" id="Phobius"/>
    </source>
</evidence>
<feature type="compositionally biased region" description="Basic and acidic residues" evidence="1">
    <location>
        <begin position="22"/>
        <end position="39"/>
    </location>
</feature>
<proteinExistence type="predicted"/>
<dbReference type="Pfam" id="PF09579">
    <property type="entry name" value="Spore_YtfJ"/>
    <property type="match status" value="1"/>
</dbReference>
<feature type="transmembrane region" description="Helical" evidence="2">
    <location>
        <begin position="128"/>
        <end position="147"/>
    </location>
</feature>
<evidence type="ECO:0000256" key="1">
    <source>
        <dbReference type="SAM" id="MobiDB-lite"/>
    </source>
</evidence>
<organism evidence="3 4">
    <name type="scientific">Occultella aeris</name>
    <dbReference type="NCBI Taxonomy" id="2761496"/>
    <lineage>
        <taxon>Bacteria</taxon>
        <taxon>Bacillati</taxon>
        <taxon>Actinomycetota</taxon>
        <taxon>Actinomycetes</taxon>
        <taxon>Micrococcales</taxon>
        <taxon>Ruaniaceae</taxon>
        <taxon>Occultella</taxon>
    </lineage>
</organism>
<keyword evidence="2" id="KW-1133">Transmembrane helix</keyword>
<dbReference type="AlphaFoldDB" id="A0A7M4DEZ1"/>
<feature type="region of interest" description="Disordered" evidence="1">
    <location>
        <begin position="69"/>
        <end position="99"/>
    </location>
</feature>
<feature type="region of interest" description="Disordered" evidence="1">
    <location>
        <begin position="1"/>
        <end position="39"/>
    </location>
</feature>
<protein>
    <submittedName>
        <fullName evidence="3">Sporulation protein YtfJ (Spore_YtfJ)</fullName>
    </submittedName>
</protein>
<name>A0A7M4DEZ1_9MICO</name>
<accession>A0A7M4DEZ1</accession>
<dbReference type="RefSeq" id="WP_156739277.1">
    <property type="nucleotide sequence ID" value="NZ_CACRYJ010000011.1"/>
</dbReference>
<gene>
    <name evidence="3" type="ORF">HALOF300_00682</name>
</gene>
<keyword evidence="2" id="KW-0472">Membrane</keyword>
<comment type="caution">
    <text evidence="3">The sequence shown here is derived from an EMBL/GenBank/DDBJ whole genome shotgun (WGS) entry which is preliminary data.</text>
</comment>
<dbReference type="InterPro" id="IPR014229">
    <property type="entry name" value="Spore_YtfJ"/>
</dbReference>
<sequence>MNSPDEATTEHVHPGPDGSGPNRREPRPPHGDPRLPIEAARDALTVKRVFGDAYEADGVQVIPVAKVSGGSGMGYGDGTGQGPAGEGAPHAEGSGGGGGFGVIARPAGAYVIRDGKVSWQPAVDVNRAILGGQILGAVVAVSVACVLRARLRRRR</sequence>